<evidence type="ECO:0000256" key="2">
    <source>
        <dbReference type="ARBA" id="ARBA00022475"/>
    </source>
</evidence>
<dbReference type="PANTHER" id="PTHR24246">
    <property type="entry name" value="OLFACTORY RECEPTOR AND ADENOSINE RECEPTOR"/>
    <property type="match status" value="1"/>
</dbReference>
<dbReference type="GeneID" id="110231451"/>
<evidence type="ECO:0000256" key="6">
    <source>
        <dbReference type="ARBA" id="ARBA00023136"/>
    </source>
</evidence>
<keyword evidence="13" id="KW-1185">Reference proteome</keyword>
<keyword evidence="3 10" id="KW-0812">Transmembrane</keyword>
<evidence type="ECO:0000256" key="3">
    <source>
        <dbReference type="ARBA" id="ARBA00022692"/>
    </source>
</evidence>
<dbReference type="SMART" id="SM01381">
    <property type="entry name" value="7TM_GPCR_Srsx"/>
    <property type="match status" value="1"/>
</dbReference>
<evidence type="ECO:0000256" key="4">
    <source>
        <dbReference type="ARBA" id="ARBA00022989"/>
    </source>
</evidence>
<dbReference type="PRINTS" id="PR00237">
    <property type="entry name" value="GPCRRHODOPSN"/>
</dbReference>
<name>A0A913WPI0_EXADI</name>
<dbReference type="OrthoDB" id="5950740at2759"/>
<dbReference type="RefSeq" id="XP_020892134.1">
    <property type="nucleotide sequence ID" value="XM_021036475.2"/>
</dbReference>
<keyword evidence="7" id="KW-0675">Receptor</keyword>
<feature type="transmembrane region" description="Helical" evidence="10">
    <location>
        <begin position="39"/>
        <end position="61"/>
    </location>
</feature>
<sequence length="434" mass="49152">MDNIWPEIFMVESAAIVVGNLLTIAVLSNKRFLKKRGNWLIINLAVADLLVGALSEPLYIATIKGTTKNISTVYTSCDILLGMASVFGLAVLALDRLFAISWPFRHRTVSNRPYICSIVGIWLTAAIVAVISLIVQSRRSVFFYVLLPLLTLSQIIMIFSYVAIWVIVTTKRPAKSIKRRRCNSIISSERSSDNEGGSVRHICVGFRYDSDDCHLDEETGSVTILHGFHRDSVEDLPPARIHLVAINNKKLQVGKVTDSLINGSTNTTESTSHFKKSFQTFGKSFTEQKEQKMSFKRLRRMRLKVKQRRESIDRDNRLALTLFMVTAISLLAWLPFEIMNIIFSLCKSCRVKLYNIHVLSLTKLLHYANSVVNPIIYTFRITEFRRTVNAILTLKFLKKKQPRLRSGTTEHNGTTVGYSFRVKSAIRTAESADL</sequence>
<dbReference type="InterPro" id="IPR000276">
    <property type="entry name" value="GPCR_Rhodpsn"/>
</dbReference>
<dbReference type="Proteomes" id="UP000887567">
    <property type="component" value="Unplaced"/>
</dbReference>
<keyword evidence="5" id="KW-0297">G-protein coupled receptor</keyword>
<dbReference type="PANTHER" id="PTHR24246:SF27">
    <property type="entry name" value="ADENOSINE RECEPTOR, ISOFORM A"/>
    <property type="match status" value="1"/>
</dbReference>
<evidence type="ECO:0000256" key="8">
    <source>
        <dbReference type="ARBA" id="ARBA00023180"/>
    </source>
</evidence>
<dbReference type="PROSITE" id="PS50262">
    <property type="entry name" value="G_PROTEIN_RECEP_F1_2"/>
    <property type="match status" value="1"/>
</dbReference>
<dbReference type="KEGG" id="epa:110231451"/>
<feature type="transmembrane region" description="Helical" evidence="10">
    <location>
        <begin position="141"/>
        <end position="168"/>
    </location>
</feature>
<evidence type="ECO:0000313" key="13">
    <source>
        <dbReference type="Proteomes" id="UP000887567"/>
    </source>
</evidence>
<keyword evidence="2" id="KW-1003">Cell membrane</keyword>
<evidence type="ECO:0000256" key="1">
    <source>
        <dbReference type="ARBA" id="ARBA00004651"/>
    </source>
</evidence>
<feature type="transmembrane region" description="Helical" evidence="10">
    <location>
        <begin position="114"/>
        <end position="135"/>
    </location>
</feature>
<protein>
    <recommendedName>
        <fullName evidence="11">G-protein coupled receptors family 1 profile domain-containing protein</fullName>
    </recommendedName>
</protein>
<dbReference type="Pfam" id="PF00001">
    <property type="entry name" value="7tm_1"/>
    <property type="match status" value="1"/>
</dbReference>
<dbReference type="SUPFAM" id="SSF81321">
    <property type="entry name" value="Family A G protein-coupled receptor-like"/>
    <property type="match status" value="1"/>
</dbReference>
<evidence type="ECO:0000256" key="10">
    <source>
        <dbReference type="SAM" id="Phobius"/>
    </source>
</evidence>
<keyword evidence="9" id="KW-0807">Transducer</keyword>
<feature type="transmembrane region" description="Helical" evidence="10">
    <location>
        <begin position="73"/>
        <end position="94"/>
    </location>
</feature>
<evidence type="ECO:0000313" key="12">
    <source>
        <dbReference type="EnsemblMetazoa" id="XP_020892134.1"/>
    </source>
</evidence>
<evidence type="ECO:0000256" key="5">
    <source>
        <dbReference type="ARBA" id="ARBA00023040"/>
    </source>
</evidence>
<evidence type="ECO:0000256" key="7">
    <source>
        <dbReference type="ARBA" id="ARBA00023170"/>
    </source>
</evidence>
<keyword evidence="8" id="KW-0325">Glycoprotein</keyword>
<feature type="transmembrane region" description="Helical" evidence="10">
    <location>
        <begin position="6"/>
        <end position="27"/>
    </location>
</feature>
<dbReference type="Gene3D" id="1.20.1070.10">
    <property type="entry name" value="Rhodopsin 7-helix transmembrane proteins"/>
    <property type="match status" value="2"/>
</dbReference>
<evidence type="ECO:0000256" key="9">
    <source>
        <dbReference type="ARBA" id="ARBA00023224"/>
    </source>
</evidence>
<dbReference type="GO" id="GO:0004930">
    <property type="term" value="F:G protein-coupled receptor activity"/>
    <property type="evidence" value="ECO:0007669"/>
    <property type="project" value="UniProtKB-KW"/>
</dbReference>
<keyword evidence="6 10" id="KW-0472">Membrane</keyword>
<feature type="transmembrane region" description="Helical" evidence="10">
    <location>
        <begin position="318"/>
        <end position="336"/>
    </location>
</feature>
<dbReference type="InterPro" id="IPR017452">
    <property type="entry name" value="GPCR_Rhodpsn_7TM"/>
</dbReference>
<organism evidence="12 13">
    <name type="scientific">Exaiptasia diaphana</name>
    <name type="common">Tropical sea anemone</name>
    <name type="synonym">Aiptasia pulchella</name>
    <dbReference type="NCBI Taxonomy" id="2652724"/>
    <lineage>
        <taxon>Eukaryota</taxon>
        <taxon>Metazoa</taxon>
        <taxon>Cnidaria</taxon>
        <taxon>Anthozoa</taxon>
        <taxon>Hexacorallia</taxon>
        <taxon>Actiniaria</taxon>
        <taxon>Aiptasiidae</taxon>
        <taxon>Exaiptasia</taxon>
    </lineage>
</organism>
<dbReference type="AlphaFoldDB" id="A0A913WPI0"/>
<dbReference type="EnsemblMetazoa" id="XM_021036475.2">
    <property type="protein sequence ID" value="XP_020892134.1"/>
    <property type="gene ID" value="LOC110231451"/>
</dbReference>
<keyword evidence="4 10" id="KW-1133">Transmembrane helix</keyword>
<feature type="domain" description="G-protein coupled receptors family 1 profile" evidence="11">
    <location>
        <begin position="19"/>
        <end position="377"/>
    </location>
</feature>
<dbReference type="GO" id="GO:0005886">
    <property type="term" value="C:plasma membrane"/>
    <property type="evidence" value="ECO:0007669"/>
    <property type="project" value="UniProtKB-SubCell"/>
</dbReference>
<proteinExistence type="predicted"/>
<comment type="subcellular location">
    <subcellularLocation>
        <location evidence="1">Cell membrane</location>
        <topology evidence="1">Multi-pass membrane protein</topology>
    </subcellularLocation>
</comment>
<reference evidence="12" key="1">
    <citation type="submission" date="2022-11" db="UniProtKB">
        <authorList>
            <consortium name="EnsemblMetazoa"/>
        </authorList>
    </citation>
    <scope>IDENTIFICATION</scope>
</reference>
<evidence type="ECO:0000259" key="11">
    <source>
        <dbReference type="PROSITE" id="PS50262"/>
    </source>
</evidence>
<accession>A0A913WPI0</accession>